<evidence type="ECO:0000313" key="7">
    <source>
        <dbReference type="EMBL" id="SFT74828.1"/>
    </source>
</evidence>
<dbReference type="RefSeq" id="WP_093579995.1">
    <property type="nucleotide sequence ID" value="NZ_FPBA01000009.1"/>
</dbReference>
<sequence length="260" mass="26415">MGAGHGGPLGAAYVAGGSVVHRLEPHLKLVAVLAFALVVVATPVHAGWAPAAYAGYAALVLGAAAVARVPAGRLARGLVVEVPFLAFALLLPVVSRGPRVEVLGLSLSESGLAAGGGLLAKATLSVLAATVLAATTEPRELVRGLQRLRLPALLVQILSFMVRYADVVGGELRRMRVARESRGFRGRGPGALRVVATGAGALFVRSYERGERVHLAMLSRGYTGALPAGPAAAVPAQAWLVTLSLPLTAAAVLAAGMLLG</sequence>
<dbReference type="EMBL" id="FPBA01000009">
    <property type="protein sequence ID" value="SFT74828.1"/>
    <property type="molecule type" value="Genomic_DNA"/>
</dbReference>
<evidence type="ECO:0000256" key="5">
    <source>
        <dbReference type="ARBA" id="ARBA00023136"/>
    </source>
</evidence>
<comment type="subcellular location">
    <subcellularLocation>
        <location evidence="1">Cell membrane</location>
        <topology evidence="1">Multi-pass membrane protein</topology>
    </subcellularLocation>
</comment>
<dbReference type="GO" id="GO:0043190">
    <property type="term" value="C:ATP-binding cassette (ABC) transporter complex"/>
    <property type="evidence" value="ECO:0007669"/>
    <property type="project" value="InterPro"/>
</dbReference>
<keyword evidence="8" id="KW-1185">Reference proteome</keyword>
<organism evidence="7 8">
    <name type="scientific">Geodermatophilus amargosae</name>
    <dbReference type="NCBI Taxonomy" id="1296565"/>
    <lineage>
        <taxon>Bacteria</taxon>
        <taxon>Bacillati</taxon>
        <taxon>Actinomycetota</taxon>
        <taxon>Actinomycetes</taxon>
        <taxon>Geodermatophilales</taxon>
        <taxon>Geodermatophilaceae</taxon>
        <taxon>Geodermatophilus</taxon>
    </lineage>
</organism>
<dbReference type="InterPro" id="IPR051611">
    <property type="entry name" value="ECF_transporter_component"/>
</dbReference>
<protein>
    <submittedName>
        <fullName evidence="7">Cobalt/nickel transport system permease protein</fullName>
    </submittedName>
</protein>
<dbReference type="PANTHER" id="PTHR34857:SF2">
    <property type="entry name" value="SLL0384 PROTEIN"/>
    <property type="match status" value="1"/>
</dbReference>
<proteinExistence type="predicted"/>
<name>A0A1I7AIU4_9ACTN</name>
<dbReference type="STRING" id="1296565.SAMN05660657_02797"/>
<accession>A0A1I7AIU4</accession>
<feature type="transmembrane region" description="Helical" evidence="6">
    <location>
        <begin position="115"/>
        <end position="136"/>
    </location>
</feature>
<dbReference type="OrthoDB" id="4533at2"/>
<evidence type="ECO:0000256" key="2">
    <source>
        <dbReference type="ARBA" id="ARBA00022475"/>
    </source>
</evidence>
<keyword evidence="3 6" id="KW-0812">Transmembrane</keyword>
<dbReference type="InterPro" id="IPR012809">
    <property type="entry name" value="ECF_CbiQ"/>
</dbReference>
<feature type="transmembrane region" description="Helical" evidence="6">
    <location>
        <begin position="54"/>
        <end position="71"/>
    </location>
</feature>
<feature type="transmembrane region" description="Helical" evidence="6">
    <location>
        <begin position="78"/>
        <end position="95"/>
    </location>
</feature>
<evidence type="ECO:0000256" key="1">
    <source>
        <dbReference type="ARBA" id="ARBA00004651"/>
    </source>
</evidence>
<dbReference type="Proteomes" id="UP000199546">
    <property type="component" value="Unassembled WGS sequence"/>
</dbReference>
<evidence type="ECO:0000256" key="4">
    <source>
        <dbReference type="ARBA" id="ARBA00022989"/>
    </source>
</evidence>
<dbReference type="NCBIfam" id="TIGR02454">
    <property type="entry name" value="ECF_T_CbiQ"/>
    <property type="match status" value="1"/>
</dbReference>
<dbReference type="AlphaFoldDB" id="A0A1I7AIU4"/>
<gene>
    <name evidence="7" type="ORF">SAMN05660657_02797</name>
</gene>
<dbReference type="CDD" id="cd16914">
    <property type="entry name" value="EcfT"/>
    <property type="match status" value="1"/>
</dbReference>
<dbReference type="GO" id="GO:0006824">
    <property type="term" value="P:cobalt ion transport"/>
    <property type="evidence" value="ECO:0007669"/>
    <property type="project" value="InterPro"/>
</dbReference>
<dbReference type="Pfam" id="PF02361">
    <property type="entry name" value="CbiQ"/>
    <property type="match status" value="1"/>
</dbReference>
<keyword evidence="2" id="KW-1003">Cell membrane</keyword>
<keyword evidence="5 6" id="KW-0472">Membrane</keyword>
<reference evidence="8" key="1">
    <citation type="submission" date="2016-10" db="EMBL/GenBank/DDBJ databases">
        <authorList>
            <person name="Varghese N."/>
            <person name="Submissions S."/>
        </authorList>
    </citation>
    <scope>NUCLEOTIDE SEQUENCE [LARGE SCALE GENOMIC DNA]</scope>
    <source>
        <strain evidence="8">DSM 46136</strain>
    </source>
</reference>
<evidence type="ECO:0000256" key="6">
    <source>
        <dbReference type="SAM" id="Phobius"/>
    </source>
</evidence>
<dbReference type="InterPro" id="IPR003339">
    <property type="entry name" value="ABC/ECF_trnsptr_transmembrane"/>
</dbReference>
<keyword evidence="4 6" id="KW-1133">Transmembrane helix</keyword>
<dbReference type="PANTHER" id="PTHR34857">
    <property type="entry name" value="SLL0384 PROTEIN"/>
    <property type="match status" value="1"/>
</dbReference>
<evidence type="ECO:0000313" key="8">
    <source>
        <dbReference type="Proteomes" id="UP000199546"/>
    </source>
</evidence>
<evidence type="ECO:0000256" key="3">
    <source>
        <dbReference type="ARBA" id="ARBA00022692"/>
    </source>
</evidence>